<reference evidence="3" key="1">
    <citation type="journal article" date="2020" name="Fungal Divers.">
        <title>Resolving the Mortierellaceae phylogeny through synthesis of multi-gene phylogenetics and phylogenomics.</title>
        <authorList>
            <person name="Vandepol N."/>
            <person name="Liber J."/>
            <person name="Desiro A."/>
            <person name="Na H."/>
            <person name="Kennedy M."/>
            <person name="Barry K."/>
            <person name="Grigoriev I.V."/>
            <person name="Miller A.N."/>
            <person name="O'Donnell K."/>
            <person name="Stajich J.E."/>
            <person name="Bonito G."/>
        </authorList>
    </citation>
    <scope>NUCLEOTIDE SEQUENCE</scope>
    <source>
        <strain evidence="3">KOD1015</strain>
    </source>
</reference>
<accession>A0A9P6FX78</accession>
<feature type="non-terminal residue" evidence="3">
    <location>
        <position position="1"/>
    </location>
</feature>
<dbReference type="EMBL" id="JAABOA010000822">
    <property type="protein sequence ID" value="KAF9583069.1"/>
    <property type="molecule type" value="Genomic_DNA"/>
</dbReference>
<feature type="region of interest" description="Disordered" evidence="2">
    <location>
        <begin position="150"/>
        <end position="213"/>
    </location>
</feature>
<comment type="caution">
    <text evidence="3">The sequence shown here is derived from an EMBL/GenBank/DDBJ whole genome shotgun (WGS) entry which is preliminary data.</text>
</comment>
<dbReference type="Pfam" id="PF13489">
    <property type="entry name" value="Methyltransf_23"/>
    <property type="match status" value="1"/>
</dbReference>
<evidence type="ECO:0008006" key="5">
    <source>
        <dbReference type="Google" id="ProtNLM"/>
    </source>
</evidence>
<evidence type="ECO:0000256" key="2">
    <source>
        <dbReference type="SAM" id="MobiDB-lite"/>
    </source>
</evidence>
<protein>
    <recommendedName>
        <fullName evidence="5">Methyltransferase domain-containing protein</fullName>
    </recommendedName>
</protein>
<dbReference type="GO" id="GO:0016740">
    <property type="term" value="F:transferase activity"/>
    <property type="evidence" value="ECO:0007669"/>
    <property type="project" value="UniProtKB-KW"/>
</dbReference>
<gene>
    <name evidence="3" type="ORF">BGW38_010316</name>
</gene>
<dbReference type="AlphaFoldDB" id="A0A9P6FX78"/>
<keyword evidence="1" id="KW-0808">Transferase</keyword>
<feature type="compositionally biased region" description="Basic residues" evidence="2">
    <location>
        <begin position="183"/>
        <end position="192"/>
    </location>
</feature>
<dbReference type="SUPFAM" id="SSF53335">
    <property type="entry name" value="S-adenosyl-L-methionine-dependent methyltransferases"/>
    <property type="match status" value="1"/>
</dbReference>
<feature type="compositionally biased region" description="Basic and acidic residues" evidence="2">
    <location>
        <begin position="196"/>
        <end position="206"/>
    </location>
</feature>
<evidence type="ECO:0000256" key="1">
    <source>
        <dbReference type="ARBA" id="ARBA00022679"/>
    </source>
</evidence>
<dbReference type="PANTHER" id="PTHR43861:SF3">
    <property type="entry name" value="PUTATIVE (AFU_ORTHOLOGUE AFUA_2G14390)-RELATED"/>
    <property type="match status" value="1"/>
</dbReference>
<evidence type="ECO:0000313" key="3">
    <source>
        <dbReference type="EMBL" id="KAF9583069.1"/>
    </source>
</evidence>
<dbReference type="PANTHER" id="PTHR43861">
    <property type="entry name" value="TRANS-ACONITATE 2-METHYLTRANSFERASE-RELATED"/>
    <property type="match status" value="1"/>
</dbReference>
<keyword evidence="4" id="KW-1185">Reference proteome</keyword>
<dbReference type="Proteomes" id="UP000780801">
    <property type="component" value="Unassembled WGS sequence"/>
</dbReference>
<evidence type="ECO:0000313" key="4">
    <source>
        <dbReference type="Proteomes" id="UP000780801"/>
    </source>
</evidence>
<sequence>ELTVKGSEIIIREFRASTSDENVKNATVLDFGCGTGLSALIVAKEVKHLVGLDASEGMLKQFNEKVNSNPDHANVKGKIQTIEHLVTNESPLPEPERTQFSEGFDLVYSSYVMHHIDDVDGVVKAIANNLVKEKTGWFIVLDFLGGHGHGHAHGHGHGHVHAHGHAHEHSHGHGHGDQAGHQHGPHCKHHKQAQSEQEKKDGEEGKSGTPTFVAHDGFSLTRLEDTFRNAGLVDVSSECAYKLEVSLHGWTEAIFVKGRRP</sequence>
<dbReference type="Gene3D" id="3.40.50.150">
    <property type="entry name" value="Vaccinia Virus protein VP39"/>
    <property type="match status" value="1"/>
</dbReference>
<dbReference type="OrthoDB" id="3647at2759"/>
<feature type="compositionally biased region" description="Basic and acidic residues" evidence="2">
    <location>
        <begin position="165"/>
        <end position="180"/>
    </location>
</feature>
<organism evidence="3 4">
    <name type="scientific">Lunasporangiospora selenospora</name>
    <dbReference type="NCBI Taxonomy" id="979761"/>
    <lineage>
        <taxon>Eukaryota</taxon>
        <taxon>Fungi</taxon>
        <taxon>Fungi incertae sedis</taxon>
        <taxon>Mucoromycota</taxon>
        <taxon>Mortierellomycotina</taxon>
        <taxon>Mortierellomycetes</taxon>
        <taxon>Mortierellales</taxon>
        <taxon>Mortierellaceae</taxon>
        <taxon>Lunasporangiospora</taxon>
    </lineage>
</organism>
<dbReference type="CDD" id="cd02440">
    <property type="entry name" value="AdoMet_MTases"/>
    <property type="match status" value="1"/>
</dbReference>
<dbReference type="InterPro" id="IPR029063">
    <property type="entry name" value="SAM-dependent_MTases_sf"/>
</dbReference>
<name>A0A9P6FX78_9FUNG</name>
<feature type="compositionally biased region" description="Basic residues" evidence="2">
    <location>
        <begin position="150"/>
        <end position="164"/>
    </location>
</feature>
<proteinExistence type="predicted"/>